<keyword evidence="2" id="KW-0732">Signal</keyword>
<evidence type="ECO:0008006" key="5">
    <source>
        <dbReference type="Google" id="ProtNLM"/>
    </source>
</evidence>
<evidence type="ECO:0000256" key="2">
    <source>
        <dbReference type="SAM" id="SignalP"/>
    </source>
</evidence>
<evidence type="ECO:0000313" key="3">
    <source>
        <dbReference type="EMBL" id="NVD28167.1"/>
    </source>
</evidence>
<dbReference type="Proteomes" id="UP000652427">
    <property type="component" value="Unassembled WGS sequence"/>
</dbReference>
<feature type="signal peptide" evidence="2">
    <location>
        <begin position="1"/>
        <end position="22"/>
    </location>
</feature>
<protein>
    <recommendedName>
        <fullName evidence="5">Ferrochelatase</fullName>
    </recommendedName>
</protein>
<proteinExistence type="predicted"/>
<feature type="transmembrane region" description="Helical" evidence="1">
    <location>
        <begin position="53"/>
        <end position="72"/>
    </location>
</feature>
<feature type="chain" id="PRO_5045972039" description="Ferrochelatase" evidence="2">
    <location>
        <begin position="23"/>
        <end position="85"/>
    </location>
</feature>
<comment type="caution">
    <text evidence="3">The sequence shown here is derived from an EMBL/GenBank/DDBJ whole genome shotgun (WGS) entry which is preliminary data.</text>
</comment>
<reference evidence="3 4" key="1">
    <citation type="submission" date="2020-06" db="EMBL/GenBank/DDBJ databases">
        <authorList>
            <person name="Kim S.-J."/>
            <person name="Park S.-J."/>
        </authorList>
    </citation>
    <scope>NUCLEOTIDE SEQUENCE [LARGE SCALE GENOMIC DNA]</scope>
    <source>
        <strain evidence="3 4">SW-151</strain>
    </source>
</reference>
<keyword evidence="1" id="KW-0812">Transmembrane</keyword>
<keyword evidence="4" id="KW-1185">Reference proteome</keyword>
<dbReference type="RefSeq" id="WP_176279700.1">
    <property type="nucleotide sequence ID" value="NZ_JABWMH010000003.1"/>
</dbReference>
<evidence type="ECO:0000313" key="4">
    <source>
        <dbReference type="Proteomes" id="UP000652427"/>
    </source>
</evidence>
<accession>A0ABX2N3A9</accession>
<keyword evidence="1" id="KW-0472">Membrane</keyword>
<keyword evidence="1" id="KW-1133">Transmembrane helix</keyword>
<dbReference type="EMBL" id="JABWMH010000003">
    <property type="protein sequence ID" value="NVD28167.1"/>
    <property type="molecule type" value="Genomic_DNA"/>
</dbReference>
<evidence type="ECO:0000256" key="1">
    <source>
        <dbReference type="SAM" id="Phobius"/>
    </source>
</evidence>
<gene>
    <name evidence="3" type="ORF">HUO14_09650</name>
</gene>
<sequence>MKFGKIAACIAATSMIAAPALAQSQQSVAKPVASKVERVSAKTENASNLEGSGTLLGILASVAVIGGFLLIAEVSESDSDTPTSP</sequence>
<organism evidence="3 4">
    <name type="scientific">Parasphingorhabdus flavimaris</name>
    <dbReference type="NCBI Taxonomy" id="266812"/>
    <lineage>
        <taxon>Bacteria</taxon>
        <taxon>Pseudomonadati</taxon>
        <taxon>Pseudomonadota</taxon>
        <taxon>Alphaproteobacteria</taxon>
        <taxon>Sphingomonadales</taxon>
        <taxon>Sphingomonadaceae</taxon>
        <taxon>Parasphingorhabdus</taxon>
    </lineage>
</organism>
<name>A0ABX2N3A9_9SPHN</name>